<sequence>MDKKKQVIEDMDVEWTSTDSSDSSSDDDELALTIRRSRFEYEFEHKRADTGTSNEASEKSRPVTTSGAEALSIPPVARLTKPPRHERVDTVSEGWICMYTIYFERGLRFSLPHLLVQCMHHYQLAIPQLMPNGMRVFLGLIVLADEAGVELLVDDILTIYYPQENSKDRGRYSIYPRRKKQVVGEMKNADRYWQDHYFFMHVNEKSMGGLANAFYPLWGTLRKELKKPPPKALLFEEKLERLLAQLNREWDEINVPKRFRASSLWKNFIELLSGFAKRVPSWVDWPFVNRGALRRHFGPPLFIEPLSDEEALITDFALDTMVIKFPNPKDLLAKRKAKKEAKKAAAAAATASSQNVQGNEPAPFPILESSLEPPSKLVSPPAKKMKAVEKAKRKIPTKRNKRSKVATPEPDVEGPRIEVDLPTRVRLLQDQQTSVEIMWQKLSEAAPKP</sequence>
<feature type="region of interest" description="Disordered" evidence="1">
    <location>
        <begin position="1"/>
        <end position="29"/>
    </location>
</feature>
<protein>
    <submittedName>
        <fullName evidence="3">Uncharacterized protein</fullName>
    </submittedName>
</protein>
<comment type="caution">
    <text evidence="3">The sequence shown here is derived from an EMBL/GenBank/DDBJ whole genome shotgun (WGS) entry which is preliminary data.</text>
</comment>
<keyword evidence="4" id="KW-1185">Reference proteome</keyword>
<proteinExistence type="predicted"/>
<reference evidence="3" key="1">
    <citation type="submission" date="2023-07" db="EMBL/GenBank/DDBJ databases">
        <title>draft genome sequence of fig (Ficus carica).</title>
        <authorList>
            <person name="Takahashi T."/>
            <person name="Nishimura K."/>
        </authorList>
    </citation>
    <scope>NUCLEOTIDE SEQUENCE</scope>
</reference>
<gene>
    <name evidence="2" type="ORF">TIFTF001_043124</name>
    <name evidence="3" type="ORF">TIFTF001_043129</name>
</gene>
<organism evidence="3 4">
    <name type="scientific">Ficus carica</name>
    <name type="common">Common fig</name>
    <dbReference type="NCBI Taxonomy" id="3494"/>
    <lineage>
        <taxon>Eukaryota</taxon>
        <taxon>Viridiplantae</taxon>
        <taxon>Streptophyta</taxon>
        <taxon>Embryophyta</taxon>
        <taxon>Tracheophyta</taxon>
        <taxon>Spermatophyta</taxon>
        <taxon>Magnoliopsida</taxon>
        <taxon>eudicotyledons</taxon>
        <taxon>Gunneridae</taxon>
        <taxon>Pentapetalae</taxon>
        <taxon>rosids</taxon>
        <taxon>fabids</taxon>
        <taxon>Rosales</taxon>
        <taxon>Moraceae</taxon>
        <taxon>Ficeae</taxon>
        <taxon>Ficus</taxon>
    </lineage>
</organism>
<dbReference type="AlphaFoldDB" id="A0AA87YWI1"/>
<feature type="compositionally biased region" description="Basic residues" evidence="1">
    <location>
        <begin position="391"/>
        <end position="404"/>
    </location>
</feature>
<accession>A0AA87YWI1</accession>
<evidence type="ECO:0000313" key="3">
    <source>
        <dbReference type="EMBL" id="GMN20614.1"/>
    </source>
</evidence>
<feature type="region of interest" description="Disordered" evidence="1">
    <location>
        <begin position="344"/>
        <end position="417"/>
    </location>
</feature>
<evidence type="ECO:0000313" key="4">
    <source>
        <dbReference type="Proteomes" id="UP001187192"/>
    </source>
</evidence>
<dbReference type="PANTHER" id="PTHR31099">
    <property type="entry name" value="OS06G0165300 PROTEIN"/>
    <property type="match status" value="1"/>
</dbReference>
<dbReference type="EMBL" id="BTGU01002648">
    <property type="protein sequence ID" value="GMN20614.1"/>
    <property type="molecule type" value="Genomic_DNA"/>
</dbReference>
<feature type="region of interest" description="Disordered" evidence="1">
    <location>
        <begin position="45"/>
        <end position="67"/>
    </location>
</feature>
<dbReference type="Proteomes" id="UP001187192">
    <property type="component" value="Unassembled WGS sequence"/>
</dbReference>
<dbReference type="EMBL" id="BTGU01002646">
    <property type="protein sequence ID" value="GMN20600.1"/>
    <property type="molecule type" value="Genomic_DNA"/>
</dbReference>
<evidence type="ECO:0000313" key="2">
    <source>
        <dbReference type="EMBL" id="GMN20600.1"/>
    </source>
</evidence>
<evidence type="ECO:0000256" key="1">
    <source>
        <dbReference type="SAM" id="MobiDB-lite"/>
    </source>
</evidence>
<name>A0AA87YWI1_FICCA</name>
<dbReference type="PANTHER" id="PTHR31099:SF37">
    <property type="entry name" value="MYOSIN HEAVY CHAIN-LIKE PROTEIN"/>
    <property type="match status" value="1"/>
</dbReference>